<dbReference type="PROSITE" id="PS51384">
    <property type="entry name" value="FAD_FR"/>
    <property type="match status" value="1"/>
</dbReference>
<evidence type="ECO:0000313" key="4">
    <source>
        <dbReference type="EMBL" id="NKZ39475.1"/>
    </source>
</evidence>
<evidence type="ECO:0000259" key="3">
    <source>
        <dbReference type="PROSITE" id="PS51384"/>
    </source>
</evidence>
<proteinExistence type="inferred from homology"/>
<evidence type="ECO:0000256" key="2">
    <source>
        <dbReference type="SAM" id="MobiDB-lite"/>
    </source>
</evidence>
<comment type="caution">
    <text evidence="4">The sequence shown here is derived from an EMBL/GenBank/DDBJ whole genome shotgun (WGS) entry which is preliminary data.</text>
</comment>
<evidence type="ECO:0000313" key="5">
    <source>
        <dbReference type="Proteomes" id="UP000541636"/>
    </source>
</evidence>
<dbReference type="RefSeq" id="WP_168609468.1">
    <property type="nucleotide sequence ID" value="NZ_JAAZQD010000004.1"/>
</dbReference>
<dbReference type="Gene3D" id="3.40.50.80">
    <property type="entry name" value="Nucleotide-binding domain of ferredoxin-NADP reductase (FNR) module"/>
    <property type="match status" value="1"/>
</dbReference>
<sequence length="252" mass="27738">MNRPAPYRFTVLGKHAVTPRMLRVTLGGEGMQRFPDDQASAYVKLLLPVPGQDRPLLRTYTVRAQRDDAIDIDFALHGEDGGGPASGWALSCAPGDAIEIAGPGPKKQVDPKADWILMVGDMTALPALSVNLEQLPPDAHGRAIIEVPDEADIQTLSAPTGFELQWVLNPRPGYTTPLLDAVEALPWPQGEVNIWAACEFTSMLALRTHFRDIRGMTRKQVYISSYWKQGSDEESHKSLKRTDAEQNETRAA</sequence>
<comment type="similarity">
    <text evidence="1">Belongs to the SIP oxidoreductase family.</text>
</comment>
<dbReference type="PANTHER" id="PTHR30157">
    <property type="entry name" value="FERRIC REDUCTASE, NADPH-DEPENDENT"/>
    <property type="match status" value="1"/>
</dbReference>
<dbReference type="InterPro" id="IPR007037">
    <property type="entry name" value="SIP_rossman_dom"/>
</dbReference>
<dbReference type="CDD" id="cd06193">
    <property type="entry name" value="siderophore_interacting"/>
    <property type="match status" value="1"/>
</dbReference>
<name>A0A846ZME8_9GAMM</name>
<protein>
    <submittedName>
        <fullName evidence="4">Siderophore-interacting protein</fullName>
    </submittedName>
</protein>
<dbReference type="PANTHER" id="PTHR30157:SF0">
    <property type="entry name" value="NADPH-DEPENDENT FERRIC-CHELATE REDUCTASE"/>
    <property type="match status" value="1"/>
</dbReference>
<evidence type="ECO:0000256" key="1">
    <source>
        <dbReference type="ARBA" id="ARBA00035644"/>
    </source>
</evidence>
<dbReference type="InterPro" id="IPR017938">
    <property type="entry name" value="Riboflavin_synthase-like_b-brl"/>
</dbReference>
<dbReference type="SUPFAM" id="SSF63380">
    <property type="entry name" value="Riboflavin synthase domain-like"/>
    <property type="match status" value="1"/>
</dbReference>
<dbReference type="Pfam" id="PF04954">
    <property type="entry name" value="SIP"/>
    <property type="match status" value="1"/>
</dbReference>
<reference evidence="4 5" key="1">
    <citation type="journal article" date="2017" name="Int. J. Syst. Evol. Microbiol.">
        <title>Oleiagrimonas citrea sp. nov., a marine bacterium isolated from tidal flat sediment and emended description of the genus Oleiagrimonas Fang et al. 2015 and Oleiagrimonas soli.</title>
        <authorList>
            <person name="Yang S.H."/>
            <person name="Seo H.S."/>
            <person name="Seong C.N."/>
            <person name="Kwon K.K."/>
        </authorList>
    </citation>
    <scope>NUCLEOTIDE SEQUENCE [LARGE SCALE GENOMIC DNA]</scope>
    <source>
        <strain evidence="4 5">MEBiC09124</strain>
    </source>
</reference>
<dbReference type="EMBL" id="JAAZQD010000004">
    <property type="protein sequence ID" value="NKZ39475.1"/>
    <property type="molecule type" value="Genomic_DNA"/>
</dbReference>
<dbReference type="InterPro" id="IPR039261">
    <property type="entry name" value="FNR_nucleotide-bd"/>
</dbReference>
<gene>
    <name evidence="4" type="ORF">HF690_11000</name>
</gene>
<dbReference type="Proteomes" id="UP000541636">
    <property type="component" value="Unassembled WGS sequence"/>
</dbReference>
<dbReference type="Pfam" id="PF08021">
    <property type="entry name" value="FAD_binding_9"/>
    <property type="match status" value="1"/>
</dbReference>
<dbReference type="InterPro" id="IPR017927">
    <property type="entry name" value="FAD-bd_FR_type"/>
</dbReference>
<feature type="domain" description="FAD-binding FR-type" evidence="3">
    <location>
        <begin position="4"/>
        <end position="110"/>
    </location>
</feature>
<dbReference type="GO" id="GO:0016491">
    <property type="term" value="F:oxidoreductase activity"/>
    <property type="evidence" value="ECO:0007669"/>
    <property type="project" value="InterPro"/>
</dbReference>
<dbReference type="AlphaFoldDB" id="A0A846ZME8"/>
<keyword evidence="5" id="KW-1185">Reference proteome</keyword>
<dbReference type="InterPro" id="IPR039374">
    <property type="entry name" value="SIP_fam"/>
</dbReference>
<organism evidence="4 5">
    <name type="scientific">Oleiagrimonas citrea</name>
    <dbReference type="NCBI Taxonomy" id="1665687"/>
    <lineage>
        <taxon>Bacteria</taxon>
        <taxon>Pseudomonadati</taxon>
        <taxon>Pseudomonadota</taxon>
        <taxon>Gammaproteobacteria</taxon>
        <taxon>Lysobacterales</taxon>
        <taxon>Rhodanobacteraceae</taxon>
        <taxon>Oleiagrimonas</taxon>
    </lineage>
</organism>
<dbReference type="Gene3D" id="2.40.30.10">
    <property type="entry name" value="Translation factors"/>
    <property type="match status" value="1"/>
</dbReference>
<accession>A0A846ZME8</accession>
<dbReference type="InterPro" id="IPR013113">
    <property type="entry name" value="SIP_FAD-bd"/>
</dbReference>
<feature type="region of interest" description="Disordered" evidence="2">
    <location>
        <begin position="230"/>
        <end position="252"/>
    </location>
</feature>